<gene>
    <name evidence="1" type="ORF">TRFO_13092</name>
</gene>
<proteinExistence type="predicted"/>
<dbReference type="Gene3D" id="3.40.50.11500">
    <property type="match status" value="1"/>
</dbReference>
<evidence type="ECO:0008006" key="3">
    <source>
        <dbReference type="Google" id="ProtNLM"/>
    </source>
</evidence>
<evidence type="ECO:0000313" key="2">
    <source>
        <dbReference type="Proteomes" id="UP000179807"/>
    </source>
</evidence>
<accession>A0A1J4KZH3</accession>
<dbReference type="Proteomes" id="UP000179807">
    <property type="component" value="Unassembled WGS sequence"/>
</dbReference>
<comment type="caution">
    <text evidence="1">The sequence shown here is derived from an EMBL/GenBank/DDBJ whole genome shotgun (WGS) entry which is preliminary data.</text>
</comment>
<dbReference type="VEuPathDB" id="TrichDB:TRFO_13092"/>
<evidence type="ECO:0000313" key="1">
    <source>
        <dbReference type="EMBL" id="OHT16657.1"/>
    </source>
</evidence>
<organism evidence="1 2">
    <name type="scientific">Tritrichomonas foetus</name>
    <dbReference type="NCBI Taxonomy" id="1144522"/>
    <lineage>
        <taxon>Eukaryota</taxon>
        <taxon>Metamonada</taxon>
        <taxon>Parabasalia</taxon>
        <taxon>Tritrichomonadida</taxon>
        <taxon>Tritrichomonadidae</taxon>
        <taxon>Tritrichomonas</taxon>
    </lineage>
</organism>
<dbReference type="RefSeq" id="XP_068369793.1">
    <property type="nucleotide sequence ID" value="XM_068497030.1"/>
</dbReference>
<dbReference type="EMBL" id="MLAK01000089">
    <property type="protein sequence ID" value="OHT16657.1"/>
    <property type="molecule type" value="Genomic_DNA"/>
</dbReference>
<reference evidence="1" key="1">
    <citation type="submission" date="2016-10" db="EMBL/GenBank/DDBJ databases">
        <authorList>
            <person name="Benchimol M."/>
            <person name="Almeida L.G."/>
            <person name="Vasconcelos A.T."/>
            <person name="Perreira-Neves A."/>
            <person name="Rosa I.A."/>
            <person name="Tasca T."/>
            <person name="Bogo M.R."/>
            <person name="de Souza W."/>
        </authorList>
    </citation>
    <scope>NUCLEOTIDE SEQUENCE [LARGE SCALE GENOMIC DNA]</scope>
    <source>
        <strain evidence="1">K</strain>
    </source>
</reference>
<protein>
    <recommendedName>
        <fullName evidence="3">UDENN domain-containing protein</fullName>
    </recommendedName>
</protein>
<dbReference type="AlphaFoldDB" id="A0A1J4KZH3"/>
<sequence>MLAFNQGGKGLFELFIQMKPNGDPTNMFPSDYNLPSQMKKVISTLCFPLAQNEYSKWEATTYINHFEDPLHPNIESYYYIYIRYNVKPEGVMASCIVSRYLYPTLFFYILQICSEKPESNILSSYFNATLEKTNFDTIIVNGQDNKLPIYDGLSDQCQIAYFHKFFISNFPSYYIPLLMSLLFFESRIIVCSSSFKLLSHTILSICSFFYPLKIHVFAAPLVTVRDIERIPSDGLAVVGVHTTMLNKIFCSQDFNQNYIFFNADEPYITNKSKIAIPDRLYTEMDKFALDITNLCLNTQPAFPAPFILKRIQAFVAQMIGIVFEIPQIDFQRVFSAFSKRVNKNDKTSDFVLARSTLLKLLIEQSSQEEIKSAFWEDVSGEIEMFGRTKSLSIRRVPIPKQSIDVTKKKSKQSHKGKK</sequence>
<dbReference type="GeneID" id="94831734"/>
<name>A0A1J4KZH3_9EUKA</name>
<dbReference type="InterPro" id="IPR043153">
    <property type="entry name" value="DENN_C"/>
</dbReference>
<keyword evidence="2" id="KW-1185">Reference proteome</keyword>